<organism evidence="1 2">
    <name type="scientific">Romanomermis culicivorax</name>
    <name type="common">Nematode worm</name>
    <dbReference type="NCBI Taxonomy" id="13658"/>
    <lineage>
        <taxon>Eukaryota</taxon>
        <taxon>Metazoa</taxon>
        <taxon>Ecdysozoa</taxon>
        <taxon>Nematoda</taxon>
        <taxon>Enoplea</taxon>
        <taxon>Dorylaimia</taxon>
        <taxon>Mermithida</taxon>
        <taxon>Mermithoidea</taxon>
        <taxon>Mermithidae</taxon>
        <taxon>Romanomermis</taxon>
    </lineage>
</organism>
<dbReference type="Proteomes" id="UP000887565">
    <property type="component" value="Unplaced"/>
</dbReference>
<protein>
    <submittedName>
        <fullName evidence="2">Uncharacterized protein</fullName>
    </submittedName>
</protein>
<reference evidence="2" key="1">
    <citation type="submission" date="2022-11" db="UniProtKB">
        <authorList>
            <consortium name="WormBaseParasite"/>
        </authorList>
    </citation>
    <scope>IDENTIFICATION</scope>
</reference>
<keyword evidence="1" id="KW-1185">Reference proteome</keyword>
<evidence type="ECO:0000313" key="1">
    <source>
        <dbReference type="Proteomes" id="UP000887565"/>
    </source>
</evidence>
<name>A0A915HZ53_ROMCU</name>
<sequence>MASRSKSKFFSSSGDKRILNFWIVDAKIDFLTGQIFADATSFADAERHDVLSEVDIYLAIFVYENVGDVADVFRIEMMIFQMLIDQFVDRLAVLLQFFQFVFQEKFAKWEIVDETGELANKKITIDYCDFRKK</sequence>
<accession>A0A915HZ53</accession>
<proteinExistence type="predicted"/>
<evidence type="ECO:0000313" key="2">
    <source>
        <dbReference type="WBParaSite" id="nRc.2.0.1.t06718-RA"/>
    </source>
</evidence>
<dbReference type="WBParaSite" id="nRc.2.0.1.t06718-RA">
    <property type="protein sequence ID" value="nRc.2.0.1.t06718-RA"/>
    <property type="gene ID" value="nRc.2.0.1.g06718"/>
</dbReference>
<dbReference type="AlphaFoldDB" id="A0A915HZ53"/>